<reference evidence="1" key="1">
    <citation type="journal article" date="2021" name="Proc. Natl. Acad. Sci. U.S.A.">
        <title>A Catalog of Tens of Thousands of Viruses from Human Metagenomes Reveals Hidden Associations with Chronic Diseases.</title>
        <authorList>
            <person name="Tisza M.J."/>
            <person name="Buck C.B."/>
        </authorList>
    </citation>
    <scope>NUCLEOTIDE SEQUENCE</scope>
    <source>
        <strain evidence="1">CtML55</strain>
    </source>
</reference>
<accession>A0A8S5RII7</accession>
<sequence>MLNQFWRLFNFSKEFIFLINLYHSVCSHTRSYYKWSKFRLV</sequence>
<dbReference type="EMBL" id="BK059105">
    <property type="protein sequence ID" value="DAE30877.1"/>
    <property type="molecule type" value="Genomic_DNA"/>
</dbReference>
<evidence type="ECO:0000313" key="1">
    <source>
        <dbReference type="EMBL" id="DAE30877.1"/>
    </source>
</evidence>
<protein>
    <submittedName>
        <fullName evidence="1">Uncharacterized protein</fullName>
    </submittedName>
</protein>
<proteinExistence type="predicted"/>
<name>A0A8S5RII7_9VIRU</name>
<organism evidence="1">
    <name type="scientific">virus sp. ctML55</name>
    <dbReference type="NCBI Taxonomy" id="2827627"/>
    <lineage>
        <taxon>Viruses</taxon>
    </lineage>
</organism>